<feature type="domain" description="DUF6273" evidence="1">
    <location>
        <begin position="126"/>
        <end position="291"/>
    </location>
</feature>
<proteinExistence type="predicted"/>
<organism evidence="2 3">
    <name type="scientific">Candidatus Olsenella stercoravium</name>
    <dbReference type="NCBI Taxonomy" id="2838713"/>
    <lineage>
        <taxon>Bacteria</taxon>
        <taxon>Bacillati</taxon>
        <taxon>Actinomycetota</taxon>
        <taxon>Coriobacteriia</taxon>
        <taxon>Coriobacteriales</taxon>
        <taxon>Atopobiaceae</taxon>
        <taxon>Olsenella</taxon>
    </lineage>
</organism>
<dbReference type="EMBL" id="DXBZ01000157">
    <property type="protein sequence ID" value="HIZ19008.1"/>
    <property type="molecule type" value="Genomic_DNA"/>
</dbReference>
<evidence type="ECO:0000259" key="1">
    <source>
        <dbReference type="Pfam" id="PF19789"/>
    </source>
</evidence>
<protein>
    <recommendedName>
        <fullName evidence="1">DUF6273 domain-containing protein</fullName>
    </recommendedName>
</protein>
<sequence>MARRDGGGAPTCLLVLLSLLVFAAGAFALYRVMLAPAPDTDRVVEESALSPKSFSEYDWDELTQVAQMISEAPSDEEGEAVAAEWGVSIGDTRPLPLSDGRQATLTVVGIRCDELADGSGQAGLTLMTSPISLQPMNGSASNSGGWEGSQIRSWLASDGAELLPEGLASQVVPVVKSTNNVGVTSEVTSVTETVDELWLFSLSEVCGTVDLFAREYGDQVRARTYYIDYTVYDALLSAEGEQYPLFVREGVTCLSDQSGSLALEYGGAPTAWWYRSSYPYTFTGDDAYYFYQAMDTGYPSALGQADAASGVVVGLCL</sequence>
<evidence type="ECO:0000313" key="2">
    <source>
        <dbReference type="EMBL" id="HIZ19008.1"/>
    </source>
</evidence>
<dbReference type="Pfam" id="PF19789">
    <property type="entry name" value="DUF6273"/>
    <property type="match status" value="1"/>
</dbReference>
<dbReference type="InterPro" id="IPR046240">
    <property type="entry name" value="DUF6273"/>
</dbReference>
<accession>A0A9D2DL43</accession>
<reference evidence="2" key="1">
    <citation type="journal article" date="2021" name="PeerJ">
        <title>Extensive microbial diversity within the chicken gut microbiome revealed by metagenomics and culture.</title>
        <authorList>
            <person name="Gilroy R."/>
            <person name="Ravi A."/>
            <person name="Getino M."/>
            <person name="Pursley I."/>
            <person name="Horton D.L."/>
            <person name="Alikhan N.F."/>
            <person name="Baker D."/>
            <person name="Gharbi K."/>
            <person name="Hall N."/>
            <person name="Watson M."/>
            <person name="Adriaenssens E.M."/>
            <person name="Foster-Nyarko E."/>
            <person name="Jarju S."/>
            <person name="Secka A."/>
            <person name="Antonio M."/>
            <person name="Oren A."/>
            <person name="Chaudhuri R.R."/>
            <person name="La Ragione R."/>
            <person name="Hildebrand F."/>
            <person name="Pallen M.J."/>
        </authorList>
    </citation>
    <scope>NUCLEOTIDE SEQUENCE</scope>
    <source>
        <strain evidence="2">ChiHecolR3B27-1887</strain>
    </source>
</reference>
<gene>
    <name evidence="2" type="ORF">IAA22_07870</name>
</gene>
<reference evidence="2" key="2">
    <citation type="submission" date="2021-04" db="EMBL/GenBank/DDBJ databases">
        <authorList>
            <person name="Gilroy R."/>
        </authorList>
    </citation>
    <scope>NUCLEOTIDE SEQUENCE</scope>
    <source>
        <strain evidence="2">ChiHecolR3B27-1887</strain>
    </source>
</reference>
<dbReference type="Proteomes" id="UP000824029">
    <property type="component" value="Unassembled WGS sequence"/>
</dbReference>
<evidence type="ECO:0000313" key="3">
    <source>
        <dbReference type="Proteomes" id="UP000824029"/>
    </source>
</evidence>
<name>A0A9D2DL43_9ACTN</name>
<dbReference type="AlphaFoldDB" id="A0A9D2DL43"/>
<comment type="caution">
    <text evidence="2">The sequence shown here is derived from an EMBL/GenBank/DDBJ whole genome shotgun (WGS) entry which is preliminary data.</text>
</comment>